<dbReference type="PANTHER" id="PTHR23220">
    <property type="entry name" value="INTEGRIN ALPHA"/>
    <property type="match status" value="1"/>
</dbReference>
<keyword evidence="9" id="KW-0675">Receptor</keyword>
<evidence type="ECO:0000256" key="6">
    <source>
        <dbReference type="ARBA" id="ARBA00023037"/>
    </source>
</evidence>
<dbReference type="Pfam" id="PF20806">
    <property type="entry name" value="Integrin_A_Ig_3"/>
    <property type="match status" value="1"/>
</dbReference>
<dbReference type="GO" id="GO:0007160">
    <property type="term" value="P:cell-matrix adhesion"/>
    <property type="evidence" value="ECO:0007669"/>
    <property type="project" value="TreeGrafter"/>
</dbReference>
<protein>
    <submittedName>
        <fullName evidence="15">Uncharacterized protein</fullName>
    </submittedName>
</protein>
<comment type="subcellular location">
    <subcellularLocation>
        <location evidence="1">Membrane</location>
        <topology evidence="1">Single-pass type I membrane protein</topology>
    </subcellularLocation>
</comment>
<dbReference type="InterPro" id="IPR032695">
    <property type="entry name" value="Integrin_dom_sf"/>
</dbReference>
<dbReference type="Pfam" id="PF20805">
    <property type="entry name" value="Integrin_A_Ig_2"/>
    <property type="match status" value="1"/>
</dbReference>
<sequence length="488" mass="56742">MFVQVIYNYEPFYQEYRNQEEDGTYITQVGEKTTIDISFMVKNNAERAYEATLFIEYNANELDIPILNKKDSPVNIDDFKDNLVIISIGNPMEPNKQLKFELSFRIARGRTEGLGKPLEFRAFVNSTSDEKNLDDNSWKAIVRVIKRAELELSAISDPAIVRYGGEIKGESEMEFDIDIGPLVVHKYTVTNKGPWSVSNVTLQVDWPYQVASVFTTGKWALYLMETPTMQLTNTDNSKDIKQCTMVLSHERVNPLQLKFLLETENELYYEEDDNDNDDDDDDNDNDDDDDTRHENLEDEDLNRFKRTVEEYRREKRPSRELRIKSTKIREKSGEEVEIVKVNCADMTAKCFTVTCHFDFLDVDAAAVIDFRSRLWNATFVEDYYDIAYVEILSSGRLILDQEQGIEERNTQNNFASASTHAYPDRPAILETAPIPWWIIALAAILGLLILFILILIFWKCGFFKRNRPHHPTLYQAEYQFRREETSEA</sequence>
<dbReference type="Gene3D" id="2.60.40.1510">
    <property type="entry name" value="ntegrin, alpha v. Chain A, domain 3"/>
    <property type="match status" value="1"/>
</dbReference>
<dbReference type="OrthoDB" id="5836080at2759"/>
<dbReference type="InterPro" id="IPR048285">
    <property type="entry name" value="Integrin_alpha_Ig-like_2"/>
</dbReference>
<evidence type="ECO:0000256" key="8">
    <source>
        <dbReference type="ARBA" id="ARBA00023157"/>
    </source>
</evidence>
<feature type="compositionally biased region" description="Acidic residues" evidence="11">
    <location>
        <begin position="269"/>
        <end position="289"/>
    </location>
</feature>
<dbReference type="InterPro" id="IPR048286">
    <property type="entry name" value="Integrin_alpha_Ig-like_3"/>
</dbReference>
<evidence type="ECO:0000256" key="3">
    <source>
        <dbReference type="ARBA" id="ARBA00022692"/>
    </source>
</evidence>
<dbReference type="RefSeq" id="XP_020301331.1">
    <property type="nucleotide sequence ID" value="XM_020448533.1"/>
</dbReference>
<dbReference type="OMA" id="VKVNCAD"/>
<feature type="domain" description="Integrin alpha third immunoglobulin-like" evidence="14">
    <location>
        <begin position="150"/>
        <end position="423"/>
    </location>
</feature>
<keyword evidence="10" id="KW-0325">Glycoprotein</keyword>
<keyword evidence="5 12" id="KW-1133">Transmembrane helix</keyword>
<gene>
    <name evidence="15" type="ORF">LOAG_12379</name>
</gene>
<evidence type="ECO:0000259" key="14">
    <source>
        <dbReference type="Pfam" id="PF20806"/>
    </source>
</evidence>
<evidence type="ECO:0000256" key="4">
    <source>
        <dbReference type="ARBA" id="ARBA00022889"/>
    </source>
</evidence>
<evidence type="ECO:0000259" key="13">
    <source>
        <dbReference type="Pfam" id="PF20805"/>
    </source>
</evidence>
<dbReference type="PROSITE" id="PS00242">
    <property type="entry name" value="INTEGRIN_ALPHA"/>
    <property type="match status" value="1"/>
</dbReference>
<proteinExistence type="inferred from homology"/>
<dbReference type="InterPro" id="IPR018184">
    <property type="entry name" value="Integrin_alpha_C_CS"/>
</dbReference>
<dbReference type="GO" id="GO:0007229">
    <property type="term" value="P:integrin-mediated signaling pathway"/>
    <property type="evidence" value="ECO:0007669"/>
    <property type="project" value="UniProtKB-KW"/>
</dbReference>
<keyword evidence="4" id="KW-0130">Cell adhesion</keyword>
<dbReference type="FunFam" id="1.20.5.930:FF:000001">
    <property type="entry name" value="Integrin subunit alpha V"/>
    <property type="match status" value="1"/>
</dbReference>
<accession>A0A1S0TLA8</accession>
<feature type="region of interest" description="Disordered" evidence="11">
    <location>
        <begin position="269"/>
        <end position="299"/>
    </location>
</feature>
<feature type="transmembrane region" description="Helical" evidence="12">
    <location>
        <begin position="434"/>
        <end position="458"/>
    </location>
</feature>
<dbReference type="SUPFAM" id="SSF69179">
    <property type="entry name" value="Integrin domains"/>
    <property type="match status" value="2"/>
</dbReference>
<keyword evidence="8" id="KW-1015">Disulfide bond</keyword>
<dbReference type="GO" id="GO:0008305">
    <property type="term" value="C:integrin complex"/>
    <property type="evidence" value="ECO:0007669"/>
    <property type="project" value="TreeGrafter"/>
</dbReference>
<keyword evidence="6" id="KW-0401">Integrin</keyword>
<evidence type="ECO:0000256" key="11">
    <source>
        <dbReference type="SAM" id="MobiDB-lite"/>
    </source>
</evidence>
<dbReference type="KEGG" id="loa:LOAG_12379"/>
<evidence type="ECO:0000256" key="5">
    <source>
        <dbReference type="ARBA" id="ARBA00022989"/>
    </source>
</evidence>
<dbReference type="Gene3D" id="1.20.5.930">
    <property type="entry name" value="Bicelle-embedded integrin alpha(iib) transmembrane segment"/>
    <property type="match status" value="1"/>
</dbReference>
<feature type="domain" description="Integrin alpha second immunoglobulin-like" evidence="13">
    <location>
        <begin position="22"/>
        <end position="144"/>
    </location>
</feature>
<dbReference type="PANTHER" id="PTHR23220:SF122">
    <property type="entry name" value="INTEGRIN ALPHA-PS1"/>
    <property type="match status" value="1"/>
</dbReference>
<evidence type="ECO:0000256" key="2">
    <source>
        <dbReference type="ARBA" id="ARBA00008054"/>
    </source>
</evidence>
<evidence type="ECO:0000256" key="12">
    <source>
        <dbReference type="SAM" id="Phobius"/>
    </source>
</evidence>
<dbReference type="GeneID" id="9949840"/>
<reference evidence="15" key="1">
    <citation type="submission" date="2012-04" db="EMBL/GenBank/DDBJ databases">
        <title>The Genome Sequence of Loa loa.</title>
        <authorList>
            <consortium name="The Broad Institute Genome Sequencing Platform"/>
            <consortium name="Broad Institute Genome Sequencing Center for Infectious Disease"/>
            <person name="Nutman T.B."/>
            <person name="Fink D.L."/>
            <person name="Russ C."/>
            <person name="Young S."/>
            <person name="Zeng Q."/>
            <person name="Gargeya S."/>
            <person name="Alvarado L."/>
            <person name="Berlin A."/>
            <person name="Chapman S.B."/>
            <person name="Chen Z."/>
            <person name="Freedman E."/>
            <person name="Gellesch M."/>
            <person name="Goldberg J."/>
            <person name="Griggs A."/>
            <person name="Gujja S."/>
            <person name="Heilman E.R."/>
            <person name="Heiman D."/>
            <person name="Howarth C."/>
            <person name="Mehta T."/>
            <person name="Neiman D."/>
            <person name="Pearson M."/>
            <person name="Roberts A."/>
            <person name="Saif S."/>
            <person name="Shea T."/>
            <person name="Shenoy N."/>
            <person name="Sisk P."/>
            <person name="Stolte C."/>
            <person name="Sykes S."/>
            <person name="White J."/>
            <person name="Yandava C."/>
            <person name="Haas B."/>
            <person name="Henn M.R."/>
            <person name="Nusbaum C."/>
            <person name="Birren B."/>
        </authorList>
    </citation>
    <scope>NUCLEOTIDE SEQUENCE [LARGE SCALE GENOMIC DNA]</scope>
</reference>
<dbReference type="AlphaFoldDB" id="A0A1S0TLA8"/>
<comment type="similarity">
    <text evidence="2">Belongs to the integrin alpha chain family.</text>
</comment>
<dbReference type="GO" id="GO:0098609">
    <property type="term" value="P:cell-cell adhesion"/>
    <property type="evidence" value="ECO:0007669"/>
    <property type="project" value="TreeGrafter"/>
</dbReference>
<dbReference type="GO" id="GO:0005178">
    <property type="term" value="F:integrin binding"/>
    <property type="evidence" value="ECO:0007669"/>
    <property type="project" value="TreeGrafter"/>
</dbReference>
<dbReference type="GO" id="GO:0009897">
    <property type="term" value="C:external side of plasma membrane"/>
    <property type="evidence" value="ECO:0007669"/>
    <property type="project" value="TreeGrafter"/>
</dbReference>
<evidence type="ECO:0000256" key="1">
    <source>
        <dbReference type="ARBA" id="ARBA00004479"/>
    </source>
</evidence>
<dbReference type="GO" id="GO:0033627">
    <property type="term" value="P:cell adhesion mediated by integrin"/>
    <property type="evidence" value="ECO:0007669"/>
    <property type="project" value="TreeGrafter"/>
</dbReference>
<keyword evidence="7 12" id="KW-0472">Membrane</keyword>
<dbReference type="InParanoid" id="A0A1S0TLA8"/>
<evidence type="ECO:0000256" key="10">
    <source>
        <dbReference type="ARBA" id="ARBA00023180"/>
    </source>
</evidence>
<dbReference type="Gene3D" id="2.60.40.1530">
    <property type="entry name" value="ntegrin, alpha v. Chain A, domain 4"/>
    <property type="match status" value="1"/>
</dbReference>
<keyword evidence="3 12" id="KW-0812">Transmembrane</keyword>
<feature type="compositionally biased region" description="Basic and acidic residues" evidence="11">
    <location>
        <begin position="290"/>
        <end position="299"/>
    </location>
</feature>
<dbReference type="CTD" id="9949840"/>
<dbReference type="Pfam" id="PF00357">
    <property type="entry name" value="Integrin_alpha"/>
    <property type="match status" value="1"/>
</dbReference>
<dbReference type="EMBL" id="JH712266">
    <property type="protein sequence ID" value="EFO16129.2"/>
    <property type="molecule type" value="Genomic_DNA"/>
</dbReference>
<evidence type="ECO:0000256" key="7">
    <source>
        <dbReference type="ARBA" id="ARBA00023136"/>
    </source>
</evidence>
<evidence type="ECO:0000313" key="15">
    <source>
        <dbReference type="EMBL" id="EFO16129.2"/>
    </source>
</evidence>
<name>A0A1S0TLA8_LOALO</name>
<evidence type="ECO:0000256" key="9">
    <source>
        <dbReference type="ARBA" id="ARBA00023170"/>
    </source>
</evidence>
<organism evidence="15">
    <name type="scientific">Loa loa</name>
    <name type="common">Eye worm</name>
    <name type="synonym">Filaria loa</name>
    <dbReference type="NCBI Taxonomy" id="7209"/>
    <lineage>
        <taxon>Eukaryota</taxon>
        <taxon>Metazoa</taxon>
        <taxon>Ecdysozoa</taxon>
        <taxon>Nematoda</taxon>
        <taxon>Chromadorea</taxon>
        <taxon>Rhabditida</taxon>
        <taxon>Spirurina</taxon>
        <taxon>Spiruromorpha</taxon>
        <taxon>Filarioidea</taxon>
        <taxon>Onchocercidae</taxon>
        <taxon>Loa</taxon>
    </lineage>
</organism>